<dbReference type="PANTHER" id="PTHR48438">
    <property type="entry name" value="ALPHA-(1,3)-FUCOSYLTRANSFERASE C-RELATED"/>
    <property type="match status" value="1"/>
</dbReference>
<evidence type="ECO:0000256" key="7">
    <source>
        <dbReference type="ARBA" id="ARBA00022968"/>
    </source>
</evidence>
<keyword evidence="7" id="KW-0735">Signal-anchor</keyword>
<keyword evidence="11" id="KW-0325">Glycoprotein</keyword>
<dbReference type="InterPro" id="IPR055270">
    <property type="entry name" value="Glyco_tran_10_C"/>
</dbReference>
<dbReference type="SUPFAM" id="SSF53756">
    <property type="entry name" value="UDP-Glycosyltransferase/glycogen phosphorylase"/>
    <property type="match status" value="1"/>
</dbReference>
<dbReference type="InterPro" id="IPR009072">
    <property type="entry name" value="Histone-fold"/>
</dbReference>
<keyword evidence="4 12" id="KW-0328">Glycosyltransferase</keyword>
<reference evidence="16" key="1">
    <citation type="journal article" date="2012" name="Nat. Genet.">
        <title>Whole-genome sequence of Schistosoma haematobium.</title>
        <authorList>
            <person name="Young N.D."/>
            <person name="Jex A.R."/>
            <person name="Li B."/>
            <person name="Liu S."/>
            <person name="Yang L."/>
            <person name="Xiong Z."/>
            <person name="Li Y."/>
            <person name="Cantacessi C."/>
            <person name="Hall R.S."/>
            <person name="Xu X."/>
            <person name="Chen F."/>
            <person name="Wu X."/>
            <person name="Zerlotini A."/>
            <person name="Oliveira G."/>
            <person name="Hofmann A."/>
            <person name="Zhang G."/>
            <person name="Fang X."/>
            <person name="Kang Y."/>
            <person name="Campbell B.E."/>
            <person name="Loukas A."/>
            <person name="Ranganathan S."/>
            <person name="Rollinson D."/>
            <person name="Rinaldi G."/>
            <person name="Brindley P.J."/>
            <person name="Yang H."/>
            <person name="Wang J."/>
            <person name="Wang J."/>
            <person name="Gasser R.B."/>
        </authorList>
    </citation>
    <scope>NUCLEOTIDE SEQUENCE [LARGE SCALE GENOMIC DNA]</scope>
</reference>
<dbReference type="SUPFAM" id="SSF47113">
    <property type="entry name" value="Histone-fold"/>
    <property type="match status" value="1"/>
</dbReference>
<evidence type="ECO:0000256" key="10">
    <source>
        <dbReference type="ARBA" id="ARBA00023136"/>
    </source>
</evidence>
<comment type="pathway">
    <text evidence="2">Protein modification; protein glycosylation.</text>
</comment>
<evidence type="ECO:0000256" key="11">
    <source>
        <dbReference type="ARBA" id="ARBA00023180"/>
    </source>
</evidence>
<evidence type="ECO:0000256" key="8">
    <source>
        <dbReference type="ARBA" id="ARBA00022989"/>
    </source>
</evidence>
<evidence type="ECO:0000256" key="5">
    <source>
        <dbReference type="ARBA" id="ARBA00022679"/>
    </source>
</evidence>
<dbReference type="Pfam" id="PF17039">
    <property type="entry name" value="Glyco_tran_10_N"/>
    <property type="match status" value="1"/>
</dbReference>
<evidence type="ECO:0000256" key="6">
    <source>
        <dbReference type="ARBA" id="ARBA00022692"/>
    </source>
</evidence>
<dbReference type="EC" id="2.4.1.-" evidence="12"/>
<keyword evidence="9 12" id="KW-0333">Golgi apparatus</keyword>
<protein>
    <recommendedName>
        <fullName evidence="12">Fucosyltransferase</fullName>
        <ecNumber evidence="12">2.4.1.-</ecNumber>
    </recommendedName>
</protein>
<dbReference type="GO" id="GO:0005669">
    <property type="term" value="C:transcription factor TFIID complex"/>
    <property type="evidence" value="ECO:0007669"/>
    <property type="project" value="InterPro"/>
</dbReference>
<comment type="subcellular location">
    <subcellularLocation>
        <location evidence="1">Golgi apparatus membrane</location>
        <topology evidence="1">Single-pass type II membrane protein</topology>
    </subcellularLocation>
    <subcellularLocation>
        <location evidence="12">Golgi apparatus</location>
        <location evidence="12">Golgi stack membrane</location>
        <topology evidence="12">Single-pass type II membrane protein</topology>
    </subcellularLocation>
</comment>
<comment type="similarity">
    <text evidence="3 12">Belongs to the glycosyltransferase 10 family.</text>
</comment>
<dbReference type="Pfam" id="PF00852">
    <property type="entry name" value="Glyco_transf_10"/>
    <property type="match status" value="1"/>
</dbReference>
<dbReference type="FunFam" id="3.40.50.11660:FF:000004">
    <property type="entry name" value="Glycoprotein 3-alpha-L-fucosyltransferase A"/>
    <property type="match status" value="1"/>
</dbReference>
<accession>A0A095A1E0</accession>
<evidence type="ECO:0000259" key="13">
    <source>
        <dbReference type="Pfam" id="PF00852"/>
    </source>
</evidence>
<evidence type="ECO:0000256" key="3">
    <source>
        <dbReference type="ARBA" id="ARBA00008919"/>
    </source>
</evidence>
<dbReference type="InterPro" id="IPR003228">
    <property type="entry name" value="TFIID_TAF12_dom"/>
</dbReference>
<sequence>MKGHSNSTLPPGSVLIQSGQAISQTSGIAALQTNSVTSGPQNLQVWTPSPSGAITVSGIPSSRSSANLVTLPSGQTVLMANLVTTATTAPISLSTSSIAKQQIQVPTGLPPGGPIVISNPNSAGPLATQLTNPTVIQGPNGQMSVALPGGIISSNTLNSFNSSSTAFVSSTLGNISTDQPVHIAQIVDNHLRPGTACFTTNAGFQGITPMNQVLLDSTSFNLGSAQTQNKLINMSSIRPPGLVSSPMQPVHPGNSFAAAGNIPRGLSVNLSSDITNSQSKPSVSQPVIVSTSNLPVQEAAIYPVQEECSSAMQNGTPTSGPVTTSVVDVSSTNNPSISTAGVTVVEIPCSPENGQTNLNSKCITDEQTNSVFTSSSLSELLTEFEPHLQLDPDVEEVITNLANEFIVNCAEKAQQLASHRGISNVEAKDVVFCMVGKTISFLNKKIIQRKLNCFISWDLMNGKLKLNTEKIKEIVIYGKTTVPINTELRGCLVSNCVLHETKWRSYYAEMVIITNGHFPNVKNNQNQVWLAYHYEAPPHSRLNKLLGEKDQKTLNLTNYCLRRGYLWINFTATYRLDSTIHLPYGKVIENLEYHQKLNDSSSDISSISSSSSIGNLSQPRNISALKNKTVAWIVSNCHPESPRNLYAYELSKYITVDVYGKCSQRKCQDSKCHKMLKEQYKFYLSFENSLCQDYITEKFFENALMNDVIPVVMGASIEEYKSVAPPNSFIHVDQFSSPRQLAEYLHYLDKNHTAFNEYFIWQNKWKVLSFPERPECDFCLLANALPSLKPSWYSDINSWFDKSCQERKLKWKGSQKDFSAAIWFSYLKQNKNPVTTLTSS</sequence>
<keyword evidence="5 12" id="KW-0808">Transferase</keyword>
<dbReference type="GO" id="GO:0008417">
    <property type="term" value="F:fucosyltransferase activity"/>
    <property type="evidence" value="ECO:0007669"/>
    <property type="project" value="InterPro"/>
</dbReference>
<evidence type="ECO:0000256" key="4">
    <source>
        <dbReference type="ARBA" id="ARBA00022676"/>
    </source>
</evidence>
<organism evidence="16">
    <name type="scientific">Schistosoma haematobium</name>
    <name type="common">Blood fluke</name>
    <dbReference type="NCBI Taxonomy" id="6185"/>
    <lineage>
        <taxon>Eukaryota</taxon>
        <taxon>Metazoa</taxon>
        <taxon>Spiralia</taxon>
        <taxon>Lophotrochozoa</taxon>
        <taxon>Platyhelminthes</taxon>
        <taxon>Trematoda</taxon>
        <taxon>Digenea</taxon>
        <taxon>Strigeidida</taxon>
        <taxon>Schistosomatoidea</taxon>
        <taxon>Schistosomatidae</taxon>
        <taxon>Schistosoma</taxon>
    </lineage>
</organism>
<evidence type="ECO:0000256" key="9">
    <source>
        <dbReference type="ARBA" id="ARBA00023034"/>
    </source>
</evidence>
<evidence type="ECO:0000259" key="14">
    <source>
        <dbReference type="Pfam" id="PF03847"/>
    </source>
</evidence>
<dbReference type="Gene3D" id="1.10.20.10">
    <property type="entry name" value="Histone, subunit A"/>
    <property type="match status" value="1"/>
</dbReference>
<evidence type="ECO:0000259" key="15">
    <source>
        <dbReference type="Pfam" id="PF17039"/>
    </source>
</evidence>
<name>A0A095A1E0_SCHHA</name>
<proteinExistence type="inferred from homology"/>
<feature type="domain" description="Fucosyltransferase C-terminal" evidence="13">
    <location>
        <begin position="626"/>
        <end position="799"/>
    </location>
</feature>
<dbReference type="Pfam" id="PF03847">
    <property type="entry name" value="TFIID_20kDa"/>
    <property type="match status" value="1"/>
</dbReference>
<dbReference type="UniPathway" id="UPA00378"/>
<keyword evidence="6 12" id="KW-0812">Transmembrane</keyword>
<dbReference type="GO" id="GO:0006352">
    <property type="term" value="P:DNA-templated transcription initiation"/>
    <property type="evidence" value="ECO:0007669"/>
    <property type="project" value="InterPro"/>
</dbReference>
<dbReference type="InterPro" id="IPR031481">
    <property type="entry name" value="Glyco_tran_10_N"/>
</dbReference>
<dbReference type="Gene3D" id="3.40.50.11660">
    <property type="entry name" value="Glycosyl transferase family 10, C-terminal domain"/>
    <property type="match status" value="1"/>
</dbReference>
<dbReference type="GO" id="GO:0032580">
    <property type="term" value="C:Golgi cisterna membrane"/>
    <property type="evidence" value="ECO:0007669"/>
    <property type="project" value="UniProtKB-SubCell"/>
</dbReference>
<evidence type="ECO:0000256" key="12">
    <source>
        <dbReference type="RuleBase" id="RU003832"/>
    </source>
</evidence>
<dbReference type="InterPro" id="IPR038577">
    <property type="entry name" value="GT10-like_C_sf"/>
</dbReference>
<keyword evidence="8" id="KW-1133">Transmembrane helix</keyword>
<feature type="domain" description="Fucosyltransferase N-terminal" evidence="15">
    <location>
        <begin position="473"/>
        <end position="585"/>
    </location>
</feature>
<keyword evidence="10" id="KW-0472">Membrane</keyword>
<dbReference type="GO" id="GO:0000139">
    <property type="term" value="C:Golgi membrane"/>
    <property type="evidence" value="ECO:0007669"/>
    <property type="project" value="UniProtKB-SubCell"/>
</dbReference>
<dbReference type="AlphaFoldDB" id="A0A095A1E0"/>
<feature type="domain" description="Transcription initiation factor TFIID subunit 12" evidence="14">
    <location>
        <begin position="376"/>
        <end position="433"/>
    </location>
</feature>
<dbReference type="CDD" id="cd07981">
    <property type="entry name" value="HFD_TAF12"/>
    <property type="match status" value="1"/>
</dbReference>
<evidence type="ECO:0000256" key="2">
    <source>
        <dbReference type="ARBA" id="ARBA00004922"/>
    </source>
</evidence>
<evidence type="ECO:0000256" key="1">
    <source>
        <dbReference type="ARBA" id="ARBA00004323"/>
    </source>
</evidence>
<dbReference type="InterPro" id="IPR001503">
    <property type="entry name" value="Glyco_trans_10"/>
</dbReference>
<dbReference type="GO" id="GO:0046982">
    <property type="term" value="F:protein heterodimerization activity"/>
    <property type="evidence" value="ECO:0007669"/>
    <property type="project" value="InterPro"/>
</dbReference>
<gene>
    <name evidence="16" type="ORF">MS3_07668</name>
</gene>
<dbReference type="PANTHER" id="PTHR48438:SF1">
    <property type="entry name" value="ALPHA-(1,3)-FUCOSYLTRANSFERASE C-RELATED"/>
    <property type="match status" value="1"/>
</dbReference>
<dbReference type="EMBL" id="KL251162">
    <property type="protein sequence ID" value="KGB39249.1"/>
    <property type="molecule type" value="Genomic_DNA"/>
</dbReference>
<evidence type="ECO:0000313" key="16">
    <source>
        <dbReference type="EMBL" id="KGB39249.1"/>
    </source>
</evidence>